<sequence>MLMMESILGMILTTALAFVRGRCSSQLEHEPELEDLKNSVATELQRQEEGLTALREMDLKTALQYLQLAVKGTSPTIDGVRESREDYKTAEEHAVNAFGVVPTMLQKVEATKIAIVAGYFYGLGLEWSPSSLERGLKRAEHHLNRLLQDDKVKALLQPTASRKLLRMFSSVDKRRELESNVRAVIRGFLSLSKAAGACESVRLLNDGRDLLEVLAGMSFHKDQLLKGHSHTVNSLTANDEWLFSSSEDTTLRVWKLGTWECIHVLEGHTREVNSVAVNGGWVFSGSWDTTIRVWSLETWECVAVLVGHSNYVRALAVSDEWLCSGSWDETIRVWQMGTWECVRVLEGHSDGVLSVAIYSDWLFSASRDHSVRVWQVGTWECVDVLQGHSSWVRCLTVNKDWLFSGSWDFTIRVWTLESWECARVLRGHTGVVWSMETHGEYLFSGSWDKSIRVWMLDTWECVRVLEGHMLGVWSLVASDDWLVSGSEDKTIRVWTCC</sequence>
<dbReference type="Gene3D" id="2.130.10.10">
    <property type="entry name" value="YVTN repeat-like/Quinoprotein amine dehydrogenase"/>
    <property type="match status" value="2"/>
</dbReference>
<dbReference type="Proteomes" id="UP000708148">
    <property type="component" value="Unassembled WGS sequence"/>
</dbReference>
<reference evidence="5" key="1">
    <citation type="submission" date="2020-12" db="EMBL/GenBank/DDBJ databases">
        <authorList>
            <person name="Iha C."/>
        </authorList>
    </citation>
    <scope>NUCLEOTIDE SEQUENCE</scope>
</reference>
<feature type="repeat" description="WD" evidence="3">
    <location>
        <begin position="345"/>
        <end position="384"/>
    </location>
</feature>
<keyword evidence="4" id="KW-0732">Signal</keyword>
<keyword evidence="1 3" id="KW-0853">WD repeat</keyword>
<dbReference type="InterPro" id="IPR020472">
    <property type="entry name" value="WD40_PAC1"/>
</dbReference>
<feature type="repeat" description="WD" evidence="3">
    <location>
        <begin position="465"/>
        <end position="497"/>
    </location>
</feature>
<evidence type="ECO:0000313" key="6">
    <source>
        <dbReference type="Proteomes" id="UP000708148"/>
    </source>
</evidence>
<keyword evidence="6" id="KW-1185">Reference proteome</keyword>
<dbReference type="SUPFAM" id="SSF50978">
    <property type="entry name" value="WD40 repeat-like"/>
    <property type="match status" value="1"/>
</dbReference>
<protein>
    <submittedName>
        <fullName evidence="5">Uncharacterized protein</fullName>
    </submittedName>
</protein>
<dbReference type="PROSITE" id="PS50294">
    <property type="entry name" value="WD_REPEATS_REGION"/>
    <property type="match status" value="7"/>
</dbReference>
<dbReference type="CDD" id="cd00200">
    <property type="entry name" value="WD40"/>
    <property type="match status" value="1"/>
</dbReference>
<dbReference type="InterPro" id="IPR044715">
    <property type="entry name" value="WDR86-like"/>
</dbReference>
<evidence type="ECO:0000313" key="5">
    <source>
        <dbReference type="EMBL" id="CAD7696420.1"/>
    </source>
</evidence>
<evidence type="ECO:0000256" key="3">
    <source>
        <dbReference type="PROSITE-ProRule" id="PRU00221"/>
    </source>
</evidence>
<organism evidence="5 6">
    <name type="scientific">Ostreobium quekettii</name>
    <dbReference type="NCBI Taxonomy" id="121088"/>
    <lineage>
        <taxon>Eukaryota</taxon>
        <taxon>Viridiplantae</taxon>
        <taxon>Chlorophyta</taxon>
        <taxon>core chlorophytes</taxon>
        <taxon>Ulvophyceae</taxon>
        <taxon>TCBD clade</taxon>
        <taxon>Bryopsidales</taxon>
        <taxon>Ostreobineae</taxon>
        <taxon>Ostreobiaceae</taxon>
        <taxon>Ostreobium</taxon>
    </lineage>
</organism>
<dbReference type="PANTHER" id="PTHR44489:SF11">
    <property type="entry name" value="WD REPEAT DOMAIN 86"/>
    <property type="match status" value="1"/>
</dbReference>
<feature type="signal peptide" evidence="4">
    <location>
        <begin position="1"/>
        <end position="17"/>
    </location>
</feature>
<dbReference type="PANTHER" id="PTHR44489">
    <property type="match status" value="1"/>
</dbReference>
<proteinExistence type="predicted"/>
<dbReference type="InterPro" id="IPR001680">
    <property type="entry name" value="WD40_rpt"/>
</dbReference>
<feature type="chain" id="PRO_5035741646" evidence="4">
    <location>
        <begin position="18"/>
        <end position="497"/>
    </location>
</feature>
<dbReference type="Pfam" id="PF00400">
    <property type="entry name" value="WD40"/>
    <property type="match status" value="7"/>
</dbReference>
<dbReference type="PRINTS" id="PR00320">
    <property type="entry name" value="GPROTEINBRPT"/>
</dbReference>
<feature type="repeat" description="WD" evidence="3">
    <location>
        <begin position="265"/>
        <end position="304"/>
    </location>
</feature>
<dbReference type="InterPro" id="IPR036322">
    <property type="entry name" value="WD40_repeat_dom_sf"/>
</dbReference>
<feature type="repeat" description="WD" evidence="3">
    <location>
        <begin position="305"/>
        <end position="344"/>
    </location>
</feature>
<dbReference type="PROSITE" id="PS50082">
    <property type="entry name" value="WD_REPEATS_2"/>
    <property type="match status" value="7"/>
</dbReference>
<comment type="caution">
    <text evidence="5">The sequence shown here is derived from an EMBL/GenBank/DDBJ whole genome shotgun (WGS) entry which is preliminary data.</text>
</comment>
<dbReference type="InterPro" id="IPR015943">
    <property type="entry name" value="WD40/YVTN_repeat-like_dom_sf"/>
</dbReference>
<evidence type="ECO:0000256" key="2">
    <source>
        <dbReference type="ARBA" id="ARBA00022737"/>
    </source>
</evidence>
<gene>
    <name evidence="5" type="ORF">OSTQU699_LOCUS1781</name>
</gene>
<dbReference type="OrthoDB" id="674604at2759"/>
<dbReference type="EMBL" id="CAJHUC010000474">
    <property type="protein sequence ID" value="CAD7696420.1"/>
    <property type="molecule type" value="Genomic_DNA"/>
</dbReference>
<dbReference type="AlphaFoldDB" id="A0A8S1IRN4"/>
<keyword evidence="2" id="KW-0677">Repeat</keyword>
<evidence type="ECO:0000256" key="1">
    <source>
        <dbReference type="ARBA" id="ARBA00022574"/>
    </source>
</evidence>
<feature type="repeat" description="WD" evidence="3">
    <location>
        <begin position="225"/>
        <end position="264"/>
    </location>
</feature>
<accession>A0A8S1IRN4</accession>
<feature type="repeat" description="WD" evidence="3">
    <location>
        <begin position="425"/>
        <end position="464"/>
    </location>
</feature>
<name>A0A8S1IRN4_9CHLO</name>
<dbReference type="SMART" id="SM00320">
    <property type="entry name" value="WD40"/>
    <property type="match status" value="7"/>
</dbReference>
<feature type="repeat" description="WD" evidence="3">
    <location>
        <begin position="385"/>
        <end position="424"/>
    </location>
</feature>
<evidence type="ECO:0000256" key="4">
    <source>
        <dbReference type="SAM" id="SignalP"/>
    </source>
</evidence>